<protein>
    <recommendedName>
        <fullName evidence="4">DUF4388 domain-containing protein</fullName>
    </recommendedName>
</protein>
<proteinExistence type="predicted"/>
<dbReference type="Proteomes" id="UP001501371">
    <property type="component" value="Unassembled WGS sequence"/>
</dbReference>
<evidence type="ECO:0000313" key="3">
    <source>
        <dbReference type="Proteomes" id="UP001501371"/>
    </source>
</evidence>
<comment type="caution">
    <text evidence="2">The sequence shown here is derived from an EMBL/GenBank/DDBJ whole genome shotgun (WGS) entry which is preliminary data.</text>
</comment>
<organism evidence="2 3">
    <name type="scientific">Streptomyces hebeiensis</name>
    <dbReference type="NCBI Taxonomy" id="229486"/>
    <lineage>
        <taxon>Bacteria</taxon>
        <taxon>Bacillati</taxon>
        <taxon>Actinomycetota</taxon>
        <taxon>Actinomycetes</taxon>
        <taxon>Kitasatosporales</taxon>
        <taxon>Streptomycetaceae</taxon>
        <taxon>Streptomyces</taxon>
    </lineage>
</organism>
<keyword evidence="3" id="KW-1185">Reference proteome</keyword>
<gene>
    <name evidence="2" type="ORF">GCM10009654_54750</name>
</gene>
<dbReference type="RefSeq" id="WP_344282128.1">
    <property type="nucleotide sequence ID" value="NZ_BAAAKV010000060.1"/>
</dbReference>
<evidence type="ECO:0000313" key="2">
    <source>
        <dbReference type="EMBL" id="GAA1190286.1"/>
    </source>
</evidence>
<evidence type="ECO:0000256" key="1">
    <source>
        <dbReference type="SAM" id="MobiDB-lite"/>
    </source>
</evidence>
<evidence type="ECO:0008006" key="4">
    <source>
        <dbReference type="Google" id="ProtNLM"/>
    </source>
</evidence>
<accession>A0ABN1V271</accession>
<feature type="region of interest" description="Disordered" evidence="1">
    <location>
        <begin position="1"/>
        <end position="70"/>
    </location>
</feature>
<sequence length="338" mass="35427">MTDGPHLAATGEGTGAGHPPGTANLGRAQIGSPGVPGVPFGEPDVPRPSPDSTAQEAPRAPDGQEPRQDAPARTLRALLLGLRQEARSGTVRVSGTPGGTIHLRDGLIVAIESPGTPSVESALLKSGRIDEEGWARALATARETGAEGDALGATLVARGLVGAVELEVLCAATVFEGAFALSLGRTAEWETAEPSPVLRCGPGIEPRAAAEETTRRLALVSRLWGPAAELARARTRPSSQAERTAGRLPRRYQSLLTAANGRRTPRDLAFVLGRGLFGVMVDLIRMNDIELLQWEGARPAGRPSTAPRLIHTEQSPPAAPSATLPRRVPRARPDRLDP</sequence>
<name>A0ABN1V271_9ACTN</name>
<reference evidence="2 3" key="1">
    <citation type="journal article" date="2019" name="Int. J. Syst. Evol. Microbiol.">
        <title>The Global Catalogue of Microorganisms (GCM) 10K type strain sequencing project: providing services to taxonomists for standard genome sequencing and annotation.</title>
        <authorList>
            <consortium name="The Broad Institute Genomics Platform"/>
            <consortium name="The Broad Institute Genome Sequencing Center for Infectious Disease"/>
            <person name="Wu L."/>
            <person name="Ma J."/>
        </authorList>
    </citation>
    <scope>NUCLEOTIDE SEQUENCE [LARGE SCALE GENOMIC DNA]</scope>
    <source>
        <strain evidence="2 3">JCM 12696</strain>
    </source>
</reference>
<dbReference type="EMBL" id="BAAAKV010000060">
    <property type="protein sequence ID" value="GAA1190286.1"/>
    <property type="molecule type" value="Genomic_DNA"/>
</dbReference>
<feature type="region of interest" description="Disordered" evidence="1">
    <location>
        <begin position="300"/>
        <end position="338"/>
    </location>
</feature>